<protein>
    <submittedName>
        <fullName evidence="1">Uncharacterized protein</fullName>
    </submittedName>
</protein>
<dbReference type="EMBL" id="QWKH01000022">
    <property type="protein sequence ID" value="NBI34336.1"/>
    <property type="molecule type" value="Genomic_DNA"/>
</dbReference>
<dbReference type="AlphaFoldDB" id="A0A7C9JDJ7"/>
<sequence>MTLAIARVLSSDASNMSFKRLAVWLVDTSRYWEFCSTMRSEFDPMKTSSAPAITATASIAAMIWARRSLGCLLFQFSPAAL</sequence>
<accession>A0A7C9JDJ7</accession>
<comment type="caution">
    <text evidence="1">The sequence shown here is derived from an EMBL/GenBank/DDBJ whole genome shotgun (WGS) entry which is preliminary data.</text>
</comment>
<gene>
    <name evidence="1" type="ORF">D1639_04685</name>
</gene>
<name>A0A7C9JDJ7_9BACT</name>
<proteinExistence type="predicted"/>
<organism evidence="1">
    <name type="scientific">Muribaculaceae bacterium Z82</name>
    <dbReference type="NCBI Taxonomy" id="2304548"/>
    <lineage>
        <taxon>Bacteria</taxon>
        <taxon>Pseudomonadati</taxon>
        <taxon>Bacteroidota</taxon>
        <taxon>Bacteroidia</taxon>
        <taxon>Bacteroidales</taxon>
        <taxon>Muribaculaceae</taxon>
    </lineage>
</organism>
<evidence type="ECO:0000313" key="1">
    <source>
        <dbReference type="EMBL" id="NBI34336.1"/>
    </source>
</evidence>
<reference evidence="1" key="1">
    <citation type="submission" date="2018-08" db="EMBL/GenBank/DDBJ databases">
        <title>Murine metabolic-syndrome-specific gut microbial biobank.</title>
        <authorList>
            <person name="Liu C."/>
        </authorList>
    </citation>
    <scope>NUCLEOTIDE SEQUENCE [LARGE SCALE GENOMIC DNA]</scope>
    <source>
        <strain evidence="1">Z82</strain>
    </source>
</reference>